<keyword evidence="2" id="KW-0963">Cytoplasm</keyword>
<evidence type="ECO:0000256" key="2">
    <source>
        <dbReference type="ARBA" id="ARBA00022490"/>
    </source>
</evidence>
<dbReference type="InterPro" id="IPR019734">
    <property type="entry name" value="TPR_rpt"/>
</dbReference>
<accession>A0A1M4ZG11</accession>
<dbReference type="InterPro" id="IPR001387">
    <property type="entry name" value="Cro/C1-type_HTH"/>
</dbReference>
<dbReference type="GO" id="GO:0005737">
    <property type="term" value="C:cytoplasm"/>
    <property type="evidence" value="ECO:0007669"/>
    <property type="project" value="UniProtKB-SubCell"/>
</dbReference>
<comment type="similarity">
    <text evidence="5">Belongs to the Rap family.</text>
</comment>
<dbReference type="PROSITE" id="PS50943">
    <property type="entry name" value="HTH_CROC1"/>
    <property type="match status" value="1"/>
</dbReference>
<comment type="subcellular location">
    <subcellularLocation>
        <location evidence="1">Cytoplasm</location>
    </subcellularLocation>
</comment>
<evidence type="ECO:0000256" key="3">
    <source>
        <dbReference type="ARBA" id="ARBA00022737"/>
    </source>
</evidence>
<organism evidence="8 9">
    <name type="scientific">Seinonella peptonophila</name>
    <dbReference type="NCBI Taxonomy" id="112248"/>
    <lineage>
        <taxon>Bacteria</taxon>
        <taxon>Bacillati</taxon>
        <taxon>Bacillota</taxon>
        <taxon>Bacilli</taxon>
        <taxon>Bacillales</taxon>
        <taxon>Thermoactinomycetaceae</taxon>
        <taxon>Seinonella</taxon>
    </lineage>
</organism>
<protein>
    <submittedName>
        <fullName evidence="8">Tetratricopeptide repeat-containing protein</fullName>
    </submittedName>
</protein>
<keyword evidence="3" id="KW-0677">Repeat</keyword>
<reference evidence="8 9" key="1">
    <citation type="submission" date="2016-11" db="EMBL/GenBank/DDBJ databases">
        <authorList>
            <person name="Jaros S."/>
            <person name="Januszkiewicz K."/>
            <person name="Wedrychowicz H."/>
        </authorList>
    </citation>
    <scope>NUCLEOTIDE SEQUENCE [LARGE SCALE GENOMIC DNA]</scope>
    <source>
        <strain evidence="8 9">DSM 44666</strain>
    </source>
</reference>
<gene>
    <name evidence="8" type="ORF">SAMN05444392_10924</name>
</gene>
<dbReference type="PROSITE" id="PS50005">
    <property type="entry name" value="TPR"/>
    <property type="match status" value="1"/>
</dbReference>
<dbReference type="SMART" id="SM00530">
    <property type="entry name" value="HTH_XRE"/>
    <property type="match status" value="1"/>
</dbReference>
<evidence type="ECO:0000313" key="9">
    <source>
        <dbReference type="Proteomes" id="UP000184476"/>
    </source>
</evidence>
<dbReference type="SUPFAM" id="SSF48452">
    <property type="entry name" value="TPR-like"/>
    <property type="match status" value="2"/>
</dbReference>
<keyword evidence="9" id="KW-1185">Reference proteome</keyword>
<dbReference type="EMBL" id="FQVL01000009">
    <property type="protein sequence ID" value="SHF16727.1"/>
    <property type="molecule type" value="Genomic_DNA"/>
</dbReference>
<dbReference type="PANTHER" id="PTHR46630">
    <property type="entry name" value="TETRATRICOPEPTIDE REPEAT PROTEIN 29"/>
    <property type="match status" value="1"/>
</dbReference>
<dbReference type="InterPro" id="IPR011990">
    <property type="entry name" value="TPR-like_helical_dom_sf"/>
</dbReference>
<dbReference type="Proteomes" id="UP000184476">
    <property type="component" value="Unassembled WGS sequence"/>
</dbReference>
<evidence type="ECO:0000256" key="6">
    <source>
        <dbReference type="PROSITE-ProRule" id="PRU00339"/>
    </source>
</evidence>
<dbReference type="STRING" id="112248.SAMN05444392_10924"/>
<evidence type="ECO:0000256" key="1">
    <source>
        <dbReference type="ARBA" id="ARBA00004496"/>
    </source>
</evidence>
<dbReference type="InterPro" id="IPR010982">
    <property type="entry name" value="Lambda_DNA-bd_dom_sf"/>
</dbReference>
<keyword evidence="4 6" id="KW-0802">TPR repeat</keyword>
<dbReference type="Gene3D" id="1.25.40.10">
    <property type="entry name" value="Tetratricopeptide repeat domain"/>
    <property type="match status" value="2"/>
</dbReference>
<dbReference type="CDD" id="cd00093">
    <property type="entry name" value="HTH_XRE"/>
    <property type="match status" value="1"/>
</dbReference>
<name>A0A1M4ZG11_9BACL</name>
<feature type="domain" description="HTH cro/C1-type" evidence="7">
    <location>
        <begin position="13"/>
        <end position="66"/>
    </location>
</feature>
<evidence type="ECO:0000256" key="5">
    <source>
        <dbReference type="ARBA" id="ARBA00038253"/>
    </source>
</evidence>
<sequence>MKQLALHEMGEIIRKVRKDRGLRLEDLADENISPATVSNIERGVAHVSPEKIAYLLNKLNLPQHRLPEMLIEEKNDLQKIKFKFLLISSLHAIGLSDDALDELENLNLEDTHPYIAQAYYYKGQCFYQREKWKQAERAFYNALRASQQHPYKESNMEAASYLMLSLVSSQQNQFEQALEYINLGIETFLEDGENKFVKFSLYCNKVHLLKKAKRITEGMQIIQSIWSSIPLIQDLEIALSFYTLRAEFSHRSGMNDEAIYYATEGIRIAKRNNHHQALLELWTTLGVIYIGLKETDLAHTCFEMAHKLEHKLTNDGRIIVPYLHQGILYMKQDRLERAHQTFHTGLNYAEKLGNIEQTANILYQLGQCSLLMQRVEDAIGYFRRGVEFVKKLENHDLEYQYWHGLAQCWDGRDEETFQQCMRHVFRLHHLVDADSMLVTAK</sequence>
<dbReference type="SMART" id="SM00028">
    <property type="entry name" value="TPR"/>
    <property type="match status" value="6"/>
</dbReference>
<dbReference type="Pfam" id="PF13432">
    <property type="entry name" value="TPR_16"/>
    <property type="match status" value="1"/>
</dbReference>
<evidence type="ECO:0000259" key="7">
    <source>
        <dbReference type="PROSITE" id="PS50943"/>
    </source>
</evidence>
<dbReference type="GO" id="GO:0003677">
    <property type="term" value="F:DNA binding"/>
    <property type="evidence" value="ECO:0007669"/>
    <property type="project" value="InterPro"/>
</dbReference>
<dbReference type="Pfam" id="PF01381">
    <property type="entry name" value="HTH_3"/>
    <property type="match status" value="1"/>
</dbReference>
<dbReference type="PANTHER" id="PTHR46630:SF1">
    <property type="entry name" value="TETRATRICOPEPTIDE REPEAT PROTEIN 29"/>
    <property type="match status" value="1"/>
</dbReference>
<dbReference type="OrthoDB" id="2985637at2"/>
<evidence type="ECO:0000256" key="4">
    <source>
        <dbReference type="ARBA" id="ARBA00022803"/>
    </source>
</evidence>
<dbReference type="SUPFAM" id="SSF47413">
    <property type="entry name" value="lambda repressor-like DNA-binding domains"/>
    <property type="match status" value="1"/>
</dbReference>
<feature type="repeat" description="TPR" evidence="6">
    <location>
        <begin position="116"/>
        <end position="149"/>
    </location>
</feature>
<dbReference type="AlphaFoldDB" id="A0A1M4ZG11"/>
<evidence type="ECO:0000313" key="8">
    <source>
        <dbReference type="EMBL" id="SHF16727.1"/>
    </source>
</evidence>
<dbReference type="InterPro" id="IPR051476">
    <property type="entry name" value="Bac_ResReg_Asp_Phosphatase"/>
</dbReference>
<dbReference type="RefSeq" id="WP_073155565.1">
    <property type="nucleotide sequence ID" value="NZ_FQVL01000009.1"/>
</dbReference>
<proteinExistence type="inferred from homology"/>
<dbReference type="Gene3D" id="1.10.260.40">
    <property type="entry name" value="lambda repressor-like DNA-binding domains"/>
    <property type="match status" value="1"/>
</dbReference>